<name>A0A5C2RT61_9APHY</name>
<feature type="transmembrane region" description="Helical" evidence="1">
    <location>
        <begin position="84"/>
        <end position="107"/>
    </location>
</feature>
<reference evidence="2" key="1">
    <citation type="journal article" date="2018" name="Genome Biol. Evol.">
        <title>Genomics and development of Lentinus tigrinus, a white-rot wood-decaying mushroom with dimorphic fruiting bodies.</title>
        <authorList>
            <person name="Wu B."/>
            <person name="Xu Z."/>
            <person name="Knudson A."/>
            <person name="Carlson A."/>
            <person name="Chen N."/>
            <person name="Kovaka S."/>
            <person name="LaButti K."/>
            <person name="Lipzen A."/>
            <person name="Pennachio C."/>
            <person name="Riley R."/>
            <person name="Schakwitz W."/>
            <person name="Umezawa K."/>
            <person name="Ohm R.A."/>
            <person name="Grigoriev I.V."/>
            <person name="Nagy L.G."/>
            <person name="Gibbons J."/>
            <person name="Hibbett D."/>
        </authorList>
    </citation>
    <scope>NUCLEOTIDE SEQUENCE [LARGE SCALE GENOMIC DNA]</scope>
    <source>
        <strain evidence="2">ALCF2SS1-6</strain>
    </source>
</reference>
<dbReference type="OrthoDB" id="2753136at2759"/>
<feature type="transmembrane region" description="Helical" evidence="1">
    <location>
        <begin position="288"/>
        <end position="304"/>
    </location>
</feature>
<keyword evidence="1" id="KW-1133">Transmembrane helix</keyword>
<keyword evidence="1" id="KW-0472">Membrane</keyword>
<dbReference type="Proteomes" id="UP000313359">
    <property type="component" value="Unassembled WGS sequence"/>
</dbReference>
<sequence length="367" mass="40578">MNASARVHVTQTLDVTQAEFLHDLAKFGKGALLEELYSRWYILGASAIDVVVRVGSLAFFTAIVIAAAHVLLTHRVARTEKDSLGFMLLSIITLWWASAAASAIAVLSKALQRYLRLGSNMIPIADLLDTVTHCAVSTKDCTYAFEYYKPAYTYAMHQCVGTAALATKQVLIEAVVCIFVWGMLKNSKFAKGCVITLFLATCASAAVHAKRSCFPEPVPAESRIPPWNVAEEELGIDNMTSNLFRTTLVVALFIFVQQTWQIRHEIKAAYQNGAAEASQAPRKPRPRAFLVFMMILGMVCALIRESFRDPVNLGEYALQSWTNGFLIPFLGICPCLELVAYHLRKTVPVDCDDRVSKEDGFRGKETA</sequence>
<feature type="transmembrane region" description="Helical" evidence="1">
    <location>
        <begin position="324"/>
        <end position="343"/>
    </location>
</feature>
<keyword evidence="3" id="KW-1185">Reference proteome</keyword>
<feature type="transmembrane region" description="Helical" evidence="1">
    <location>
        <begin position="50"/>
        <end position="72"/>
    </location>
</feature>
<dbReference type="EMBL" id="ML122317">
    <property type="protein sequence ID" value="RPD53677.1"/>
    <property type="molecule type" value="Genomic_DNA"/>
</dbReference>
<proteinExistence type="predicted"/>
<keyword evidence="1" id="KW-0812">Transmembrane</keyword>
<evidence type="ECO:0000313" key="2">
    <source>
        <dbReference type="EMBL" id="RPD53677.1"/>
    </source>
</evidence>
<evidence type="ECO:0000313" key="3">
    <source>
        <dbReference type="Proteomes" id="UP000313359"/>
    </source>
</evidence>
<evidence type="ECO:0000256" key="1">
    <source>
        <dbReference type="SAM" id="Phobius"/>
    </source>
</evidence>
<dbReference type="AlphaFoldDB" id="A0A5C2RT61"/>
<accession>A0A5C2RT61</accession>
<gene>
    <name evidence="2" type="ORF">L227DRAFT_604451</name>
</gene>
<organism evidence="2 3">
    <name type="scientific">Lentinus tigrinus ALCF2SS1-6</name>
    <dbReference type="NCBI Taxonomy" id="1328759"/>
    <lineage>
        <taxon>Eukaryota</taxon>
        <taxon>Fungi</taxon>
        <taxon>Dikarya</taxon>
        <taxon>Basidiomycota</taxon>
        <taxon>Agaricomycotina</taxon>
        <taxon>Agaricomycetes</taxon>
        <taxon>Polyporales</taxon>
        <taxon>Polyporaceae</taxon>
        <taxon>Lentinus</taxon>
    </lineage>
</organism>
<protein>
    <submittedName>
        <fullName evidence="2">Uncharacterized protein</fullName>
    </submittedName>
</protein>